<dbReference type="Pfam" id="PF01636">
    <property type="entry name" value="APH"/>
    <property type="match status" value="2"/>
</dbReference>
<sequence>MLSQRLATHQNILGCASEDDFFAYRAQRWMWNEPLQLQRRYVGFNLNGLIQVAVQAAGGNVTCTNITKLPEGNFNKVFMMTMSNGQQLIVKIPNPNAGRKHYTTASEVATMNYLSYKVEIPVPKVLEYCSRIDESAIDAEYIVLEKAPGVELSHVWDNLSPRDKSTLVKQLGEITGRLSKATFPCYGSLYHLKDLPESEARQIDDTYAIGPTTARAWFDDRRDEDHVCLAQFSPMMVLDDMEQFLFSQVNAPGRCPSKLMKALVQRETACINNFISSPNHCQQGIFNGPGGYCPTRESKLAVLRDFEKICQFILPNHKSLNAGILWHNDLHSNNIFVEANDPKRISCIIDWQATPVYPMFLVASHPALLEFDGPRLEGFTQPQLPENVKQLSPHSKKAAKNLFLAQSLWLLYEVQLQRQAPDLLHAIRYTDTHQSQLLGAIATVFDDGEPYVQSLITDIITDKVWARIVGSDESGKPLVPCPVRYSEGELQQQKEEFAKWERDIDLKQQVLKEVGAYTGWDGAVSPREYDEIRRRLQSVKARFLDRQAKTAEERKAWESVWQFQDNMI</sequence>
<evidence type="ECO:0000256" key="2">
    <source>
        <dbReference type="ARBA" id="ARBA00005543"/>
    </source>
</evidence>
<accession>A0AAF0IGF6</accession>
<name>A0AAF0IGF6_9EURO</name>
<dbReference type="AlphaFoldDB" id="A0AAF0IGF6"/>
<reference evidence="8" key="1">
    <citation type="submission" date="2023-03" db="EMBL/GenBank/DDBJ databases">
        <title>Emydomyces testavorans Genome Sequence.</title>
        <authorList>
            <person name="Hoyer L."/>
        </authorList>
    </citation>
    <scope>NUCLEOTIDE SEQUENCE</scope>
    <source>
        <strain evidence="8">16-2883</strain>
    </source>
</reference>
<evidence type="ECO:0000256" key="6">
    <source>
        <dbReference type="ARBA" id="ARBA00031849"/>
    </source>
</evidence>
<comment type="subcellular location">
    <subcellularLocation>
        <location evidence="1">Mitochondrion</location>
    </subcellularLocation>
</comment>
<proteinExistence type="inferred from homology"/>
<organism evidence="8 9">
    <name type="scientific">Emydomyces testavorans</name>
    <dbReference type="NCBI Taxonomy" id="2070801"/>
    <lineage>
        <taxon>Eukaryota</taxon>
        <taxon>Fungi</taxon>
        <taxon>Dikarya</taxon>
        <taxon>Ascomycota</taxon>
        <taxon>Pezizomycotina</taxon>
        <taxon>Eurotiomycetes</taxon>
        <taxon>Eurotiomycetidae</taxon>
        <taxon>Onygenales</taxon>
        <taxon>Nannizziopsiaceae</taxon>
        <taxon>Emydomyces</taxon>
    </lineage>
</organism>
<dbReference type="PANTHER" id="PTHR36091:SF1">
    <property type="entry name" value="ALTERED INHERITANCE OF MITOCHONDRIA PROTEIN 9, MITOCHONDRIAL"/>
    <property type="match status" value="1"/>
</dbReference>
<protein>
    <recommendedName>
        <fullName evidence="3">Altered inheritance of mitochondria protein 9, mitochondrial</fullName>
    </recommendedName>
    <alternativeName>
        <fullName evidence="6">Found in mitochondrial proteome protein 29</fullName>
    </alternativeName>
</protein>
<feature type="domain" description="Aminoglycoside phosphotransferase" evidence="7">
    <location>
        <begin position="323"/>
        <end position="352"/>
    </location>
</feature>
<dbReference type="InterPro" id="IPR011009">
    <property type="entry name" value="Kinase-like_dom_sf"/>
</dbReference>
<gene>
    <name evidence="8" type="ORF">PRK78_002409</name>
</gene>
<keyword evidence="4" id="KW-0809">Transit peptide</keyword>
<comment type="similarity">
    <text evidence="2">Belongs to the AIM9 family.</text>
</comment>
<dbReference type="Proteomes" id="UP001219355">
    <property type="component" value="Chromosome 1"/>
</dbReference>
<keyword evidence="5" id="KW-0496">Mitochondrion</keyword>
<dbReference type="InterPro" id="IPR051035">
    <property type="entry name" value="Mito_inheritance_9"/>
</dbReference>
<keyword evidence="9" id="KW-1185">Reference proteome</keyword>
<evidence type="ECO:0000313" key="9">
    <source>
        <dbReference type="Proteomes" id="UP001219355"/>
    </source>
</evidence>
<dbReference type="PANTHER" id="PTHR36091">
    <property type="entry name" value="ALTERED INHERITANCE OF MITOCHONDRIA PROTEIN 9, MITOCHONDRIAL"/>
    <property type="match status" value="1"/>
</dbReference>
<dbReference type="SUPFAM" id="SSF56112">
    <property type="entry name" value="Protein kinase-like (PK-like)"/>
    <property type="match status" value="1"/>
</dbReference>
<dbReference type="GO" id="GO:0005739">
    <property type="term" value="C:mitochondrion"/>
    <property type="evidence" value="ECO:0007669"/>
    <property type="project" value="UniProtKB-SubCell"/>
</dbReference>
<dbReference type="EMBL" id="CP120627">
    <property type="protein sequence ID" value="WEW56950.1"/>
    <property type="molecule type" value="Genomic_DNA"/>
</dbReference>
<evidence type="ECO:0000313" key="8">
    <source>
        <dbReference type="EMBL" id="WEW56950.1"/>
    </source>
</evidence>
<evidence type="ECO:0000259" key="7">
    <source>
        <dbReference type="Pfam" id="PF01636"/>
    </source>
</evidence>
<feature type="domain" description="Aminoglycoside phosphotransferase" evidence="7">
    <location>
        <begin position="66"/>
        <end position="198"/>
    </location>
</feature>
<evidence type="ECO:0000256" key="5">
    <source>
        <dbReference type="ARBA" id="ARBA00023128"/>
    </source>
</evidence>
<evidence type="ECO:0000256" key="3">
    <source>
        <dbReference type="ARBA" id="ARBA00016197"/>
    </source>
</evidence>
<evidence type="ECO:0000256" key="1">
    <source>
        <dbReference type="ARBA" id="ARBA00004173"/>
    </source>
</evidence>
<dbReference type="InterPro" id="IPR002575">
    <property type="entry name" value="Aminoglycoside_PTrfase"/>
</dbReference>
<dbReference type="Gene3D" id="3.30.200.20">
    <property type="entry name" value="Phosphorylase Kinase, domain 1"/>
    <property type="match status" value="1"/>
</dbReference>
<evidence type="ECO:0000256" key="4">
    <source>
        <dbReference type="ARBA" id="ARBA00022946"/>
    </source>
</evidence>